<dbReference type="InterPro" id="IPR003593">
    <property type="entry name" value="AAA+_ATPase"/>
</dbReference>
<dbReference type="PANTHER" id="PTHR42957:SF1">
    <property type="entry name" value="HELICASE MJ1565-RELATED"/>
    <property type="match status" value="1"/>
</dbReference>
<dbReference type="Pfam" id="PF01935">
    <property type="entry name" value="DUF87"/>
    <property type="match status" value="1"/>
</dbReference>
<dbReference type="EMBL" id="PNFV01000013">
    <property type="protein sequence ID" value="PMB81949.1"/>
    <property type="molecule type" value="Genomic_DNA"/>
</dbReference>
<name>A0A2J6NKS8_9LACO</name>
<dbReference type="Proteomes" id="UP000239920">
    <property type="component" value="Unassembled WGS sequence"/>
</dbReference>
<gene>
    <name evidence="2" type="ORF">CK797_08450</name>
</gene>
<dbReference type="SMART" id="SM00382">
    <property type="entry name" value="AAA"/>
    <property type="match status" value="1"/>
</dbReference>
<dbReference type="InterPro" id="IPR027417">
    <property type="entry name" value="P-loop_NTPase"/>
</dbReference>
<dbReference type="Gene3D" id="3.40.50.300">
    <property type="entry name" value="P-loop containing nucleotide triphosphate hydrolases"/>
    <property type="match status" value="2"/>
</dbReference>
<feature type="domain" description="AAA+ ATPase" evidence="1">
    <location>
        <begin position="24"/>
        <end position="344"/>
    </location>
</feature>
<proteinExistence type="predicted"/>
<evidence type="ECO:0000313" key="2">
    <source>
        <dbReference type="EMBL" id="PMB81949.1"/>
    </source>
</evidence>
<evidence type="ECO:0000259" key="1">
    <source>
        <dbReference type="SMART" id="SM00382"/>
    </source>
</evidence>
<dbReference type="InterPro" id="IPR008571">
    <property type="entry name" value="HerA-like"/>
</dbReference>
<evidence type="ECO:0000313" key="3">
    <source>
        <dbReference type="Proteomes" id="UP000239920"/>
    </source>
</evidence>
<protein>
    <submittedName>
        <fullName evidence="2">ATPase</fullName>
    </submittedName>
</protein>
<organism evidence="2 3">
    <name type="scientific">Limosilactobacillus pontis</name>
    <dbReference type="NCBI Taxonomy" id="35787"/>
    <lineage>
        <taxon>Bacteria</taxon>
        <taxon>Bacillati</taxon>
        <taxon>Bacillota</taxon>
        <taxon>Bacilli</taxon>
        <taxon>Lactobacillales</taxon>
        <taxon>Lactobacillaceae</taxon>
        <taxon>Limosilactobacillus</taxon>
    </lineage>
</organism>
<dbReference type="SUPFAM" id="SSF52540">
    <property type="entry name" value="P-loop containing nucleoside triphosphate hydrolases"/>
    <property type="match status" value="1"/>
</dbReference>
<accession>A0A2J6NKS8</accession>
<comment type="caution">
    <text evidence="2">The sequence shown here is derived from an EMBL/GenBank/DDBJ whole genome shotgun (WGS) entry which is preliminary data.</text>
</comment>
<dbReference type="AlphaFoldDB" id="A0A2J6NKS8"/>
<dbReference type="OrthoDB" id="9806951at2"/>
<sequence length="396" mass="45090">MQEALDFLTITDRRTIDRLTTDLFNHHLLIVGQTGSGKTTTTLSLLGQLQQLSQTAIILDPTGEYTKLPNAITYRLGDNCYFEAGKLTVDQLLTTLQLQFDPALQTKLRQAVTDLQIQHNIQGEPGPYRRLGRTLADYQDAENQLGGWASDFPAQELFAQLIEEFVVPYPDNRADYTRLGQQYDRVGINHNWPLLTALHDQLASPTFRALFDTDHHTGTMKSELNFILKMFLHHRSSHRTLVIDLSLLKDYEESQRLIISLLLKEILRLRLHDNVGFPVNVIIDEAHRYLPKDERNLADNGIFQLVREGRKLNLKLVLTTQSPLDLPARLRSQFSNLLVHRLLDQAEVTSLPRAGLNLQDTNTLPVGQADLCMFGEAPVLVKVNLPVWWKAGDYRD</sequence>
<dbReference type="RefSeq" id="WP_104689304.1">
    <property type="nucleotide sequence ID" value="NZ_JBKTHY010000013.1"/>
</dbReference>
<dbReference type="PANTHER" id="PTHR42957">
    <property type="entry name" value="HELICASE MJ1565-RELATED"/>
    <property type="match status" value="1"/>
</dbReference>
<reference evidence="2 3" key="1">
    <citation type="submission" date="2017-09" db="EMBL/GenBank/DDBJ databases">
        <title>Bacterial strain isolated from the female urinary microbiota.</title>
        <authorList>
            <person name="Thomas-White K."/>
            <person name="Kumar N."/>
            <person name="Forster S."/>
            <person name="Putonti C."/>
            <person name="Lawley T."/>
            <person name="Wolfe A.J."/>
        </authorList>
    </citation>
    <scope>NUCLEOTIDE SEQUENCE [LARGE SCALE GENOMIC DNA]</scope>
    <source>
        <strain evidence="2 3">UMB0683</strain>
    </source>
</reference>
<dbReference type="InterPro" id="IPR002789">
    <property type="entry name" value="HerA_central"/>
</dbReference>